<dbReference type="SUPFAM" id="SSF52733">
    <property type="entry name" value="Nicotinate mononucleotide:5,6-dimethylbenzimidazole phosphoribosyltransferase (CobT)"/>
    <property type="match status" value="1"/>
</dbReference>
<proteinExistence type="predicted"/>
<dbReference type="GO" id="GO:0008939">
    <property type="term" value="F:nicotinate-nucleotide-dimethylbenzimidazole phosphoribosyltransferase activity"/>
    <property type="evidence" value="ECO:0007669"/>
    <property type="project" value="InterPro"/>
</dbReference>
<evidence type="ECO:0000313" key="1">
    <source>
        <dbReference type="EMBL" id="MBD4335442.1"/>
    </source>
</evidence>
<keyword evidence="1" id="KW-0808">Transferase</keyword>
<name>A0A8I0L6U7_XANCI</name>
<dbReference type="Gene3D" id="3.40.50.10210">
    <property type="match status" value="1"/>
</dbReference>
<dbReference type="Proteomes" id="UP000653002">
    <property type="component" value="Unassembled WGS sequence"/>
</dbReference>
<feature type="non-terminal residue" evidence="1">
    <location>
        <position position="85"/>
    </location>
</feature>
<dbReference type="PANTHER" id="PTHR43463">
    <property type="entry name" value="NICOTINATE-NUCLEOTIDE--DIMETHYLBENZIMIDAZOLE PHOSPHORIBOSYLTRANSFERASE"/>
    <property type="match status" value="1"/>
</dbReference>
<protein>
    <submittedName>
        <fullName evidence="1">Nicotinate-nucleotide--dimethylbenzimidazole phosphoribosyltransferase</fullName>
    </submittedName>
</protein>
<feature type="non-terminal residue" evidence="1">
    <location>
        <position position="1"/>
    </location>
</feature>
<dbReference type="PANTHER" id="PTHR43463:SF1">
    <property type="entry name" value="NICOTINATE-NUCLEOTIDE--DIMETHYLBENZIMIDAZOLE PHOSPHORIBOSYLTRANSFERASE"/>
    <property type="match status" value="1"/>
</dbReference>
<keyword evidence="1" id="KW-0328">Glycosyltransferase</keyword>
<organism evidence="1 2">
    <name type="scientific">Xanthomonas citri pv. citri</name>
    <dbReference type="NCBI Taxonomy" id="611301"/>
    <lineage>
        <taxon>Bacteria</taxon>
        <taxon>Pseudomonadati</taxon>
        <taxon>Pseudomonadota</taxon>
        <taxon>Gammaproteobacteria</taxon>
        <taxon>Lysobacterales</taxon>
        <taxon>Lysobacteraceae</taxon>
        <taxon>Xanthomonas</taxon>
    </lineage>
</organism>
<gene>
    <name evidence="1" type="ORF">GUH15_04990</name>
</gene>
<dbReference type="InterPro" id="IPR003200">
    <property type="entry name" value="Nict_dMeBzImd_PRibTrfase"/>
</dbReference>
<sequence length="85" mass="9319">SLWMTCFTGIPLEQCVGAGSGLDSAGIRHKYEVLKQSMENYKGDGSPRDIIRYFGGLEMVMAIGAMLQAAELRMIILVDGFIMTN</sequence>
<dbReference type="AlphaFoldDB" id="A0A8I0L6U7"/>
<dbReference type="Pfam" id="PF02277">
    <property type="entry name" value="DBI_PRT"/>
    <property type="match status" value="1"/>
</dbReference>
<dbReference type="InterPro" id="IPR036087">
    <property type="entry name" value="Nict_dMeBzImd_PRibTrfase_sf"/>
</dbReference>
<accession>A0A8I0L6U7</accession>
<evidence type="ECO:0000313" key="2">
    <source>
        <dbReference type="Proteomes" id="UP000653002"/>
    </source>
</evidence>
<dbReference type="EMBL" id="JAABFR010000197">
    <property type="protein sequence ID" value="MBD4335442.1"/>
    <property type="molecule type" value="Genomic_DNA"/>
</dbReference>
<comment type="caution">
    <text evidence="1">The sequence shown here is derived from an EMBL/GenBank/DDBJ whole genome shotgun (WGS) entry which is preliminary data.</text>
</comment>
<reference evidence="1" key="1">
    <citation type="submission" date="2020-01" db="EMBL/GenBank/DDBJ databases">
        <authorList>
            <person name="Richard D."/>
        </authorList>
    </citation>
    <scope>NUCLEOTIDE SEQUENCE</scope>
    <source>
        <strain evidence="1">JP541</strain>
    </source>
</reference>